<dbReference type="SUPFAM" id="SSF55347">
    <property type="entry name" value="Glyceraldehyde-3-phosphate dehydrogenase-like, C-terminal domain"/>
    <property type="match status" value="1"/>
</dbReference>
<evidence type="ECO:0000259" key="4">
    <source>
        <dbReference type="Pfam" id="PF22725"/>
    </source>
</evidence>
<evidence type="ECO:0000259" key="3">
    <source>
        <dbReference type="Pfam" id="PF01408"/>
    </source>
</evidence>
<organism evidence="5 6">
    <name type="scientific">Phaeodactylibacter xiamenensis</name>
    <dbReference type="NCBI Taxonomy" id="1524460"/>
    <lineage>
        <taxon>Bacteria</taxon>
        <taxon>Pseudomonadati</taxon>
        <taxon>Bacteroidota</taxon>
        <taxon>Saprospiria</taxon>
        <taxon>Saprospirales</taxon>
        <taxon>Haliscomenobacteraceae</taxon>
        <taxon>Phaeodactylibacter</taxon>
    </lineage>
</organism>
<comment type="caution">
    <text evidence="5">The sequence shown here is derived from an EMBL/GenBank/DDBJ whole genome shotgun (WGS) entry which is preliminary data.</text>
</comment>
<dbReference type="Gene3D" id="3.40.50.720">
    <property type="entry name" value="NAD(P)-binding Rossmann-like Domain"/>
    <property type="match status" value="1"/>
</dbReference>
<dbReference type="InterPro" id="IPR055170">
    <property type="entry name" value="GFO_IDH_MocA-like_dom"/>
</dbReference>
<evidence type="ECO:0000313" key="6">
    <source>
        <dbReference type="Proteomes" id="UP000029736"/>
    </source>
</evidence>
<feature type="domain" description="GFO/IDH/MocA-like oxidoreductase" evidence="4">
    <location>
        <begin position="133"/>
        <end position="247"/>
    </location>
</feature>
<dbReference type="Proteomes" id="UP000029736">
    <property type="component" value="Unassembled WGS sequence"/>
</dbReference>
<dbReference type="Pfam" id="PF01408">
    <property type="entry name" value="GFO_IDH_MocA"/>
    <property type="match status" value="1"/>
</dbReference>
<evidence type="ECO:0000256" key="1">
    <source>
        <dbReference type="ARBA" id="ARBA00010928"/>
    </source>
</evidence>
<dbReference type="InterPro" id="IPR050984">
    <property type="entry name" value="Gfo/Idh/MocA_domain"/>
</dbReference>
<dbReference type="Pfam" id="PF22725">
    <property type="entry name" value="GFO_IDH_MocA_C3"/>
    <property type="match status" value="1"/>
</dbReference>
<dbReference type="RefSeq" id="WP_044215762.1">
    <property type="nucleotide sequence ID" value="NZ_JBKAGJ010000048.1"/>
</dbReference>
<dbReference type="PANTHER" id="PTHR22604">
    <property type="entry name" value="OXIDOREDUCTASES"/>
    <property type="match status" value="1"/>
</dbReference>
<dbReference type="EMBL" id="JPOS01000003">
    <property type="protein sequence ID" value="KGE89628.1"/>
    <property type="molecule type" value="Genomic_DNA"/>
</dbReference>
<evidence type="ECO:0000256" key="2">
    <source>
        <dbReference type="ARBA" id="ARBA00023002"/>
    </source>
</evidence>
<comment type="similarity">
    <text evidence="1">Belongs to the Gfo/Idh/MocA family.</text>
</comment>
<dbReference type="SUPFAM" id="SSF51735">
    <property type="entry name" value="NAD(P)-binding Rossmann-fold domains"/>
    <property type="match status" value="1"/>
</dbReference>
<dbReference type="InterPro" id="IPR036291">
    <property type="entry name" value="NAD(P)-bd_dom_sf"/>
</dbReference>
<reference evidence="5 6" key="1">
    <citation type="journal article" date="2014" name="Int. J. Syst. Evol. Microbiol.">
        <title>Phaeodactylibacter xiamenensis gen. nov., sp. nov., a member of the family Saprospiraceae isolated from the marine alga Phaeodactylum tricornutum.</title>
        <authorList>
            <person name="Chen Z.Jr."/>
            <person name="Lei X."/>
            <person name="Lai Q."/>
            <person name="Li Y."/>
            <person name="Zhang B."/>
            <person name="Zhang J."/>
            <person name="Zhang H."/>
            <person name="Yang L."/>
            <person name="Zheng W."/>
            <person name="Tian Y."/>
            <person name="Yu Z."/>
            <person name="Xu H.Jr."/>
            <person name="Zheng T."/>
        </authorList>
    </citation>
    <scope>NUCLEOTIDE SEQUENCE [LARGE SCALE GENOMIC DNA]</scope>
    <source>
        <strain evidence="5 6">KD52</strain>
    </source>
</reference>
<dbReference type="STRING" id="1524460.IX84_00915"/>
<dbReference type="GO" id="GO:0000166">
    <property type="term" value="F:nucleotide binding"/>
    <property type="evidence" value="ECO:0007669"/>
    <property type="project" value="InterPro"/>
</dbReference>
<dbReference type="PANTHER" id="PTHR22604:SF105">
    <property type="entry name" value="TRANS-1,2-DIHYDROBENZENE-1,2-DIOL DEHYDROGENASE"/>
    <property type="match status" value="1"/>
</dbReference>
<sequence length="329" mass="37257">MSKTWNWGIIGPGKIAHKFAQDIAKLDNARLSAVASRSQDRADQFARQYGAPYAYDSYEALLKCPELDVVYIATPHSEHYRNTMACIEAGIPVLCEKAFAFNTTEAREMAALAQRKEVFLMEALWTRFLPTTQKILELIQSDAIGRVVSVKADFGFKADYNPQSRLFNPELAGGALLDIGIYPVFIAYLMMGRPERVHAIARMGQTGVDEELGVLFQMGDGRMAHLHATLLAHTKTEAFIYGEKGTIHIHTRWHEPTHFSLIGEDRRPQNFHFDYDTNGYSYEAQEVMRCLNEGLTESPLWPLSRTLELMETLDRIRAEIGLVYPGEHQ</sequence>
<name>A0A098SDA9_9BACT</name>
<protein>
    <submittedName>
        <fullName evidence="5">Oxidoreductase</fullName>
    </submittedName>
</protein>
<keyword evidence="6" id="KW-1185">Reference proteome</keyword>
<dbReference type="Gene3D" id="3.30.360.10">
    <property type="entry name" value="Dihydrodipicolinate Reductase, domain 2"/>
    <property type="match status" value="1"/>
</dbReference>
<proteinExistence type="inferred from homology"/>
<dbReference type="InterPro" id="IPR000683">
    <property type="entry name" value="Gfo/Idh/MocA-like_OxRdtase_N"/>
</dbReference>
<dbReference type="OrthoDB" id="9815825at2"/>
<dbReference type="AlphaFoldDB" id="A0A098SDA9"/>
<feature type="domain" description="Gfo/Idh/MocA-like oxidoreductase N-terminal" evidence="3">
    <location>
        <begin position="6"/>
        <end position="122"/>
    </location>
</feature>
<gene>
    <name evidence="5" type="ORF">IX84_00915</name>
</gene>
<accession>A0A098SDA9</accession>
<dbReference type="GO" id="GO:0016491">
    <property type="term" value="F:oxidoreductase activity"/>
    <property type="evidence" value="ECO:0007669"/>
    <property type="project" value="UniProtKB-KW"/>
</dbReference>
<keyword evidence="2" id="KW-0560">Oxidoreductase</keyword>
<evidence type="ECO:0000313" key="5">
    <source>
        <dbReference type="EMBL" id="KGE89628.1"/>
    </source>
</evidence>